<dbReference type="Proteomes" id="UP001593833">
    <property type="component" value="Unassembled WGS sequence"/>
</dbReference>
<organism evidence="1 2">
    <name type="scientific">Eiseniibacteriota bacterium</name>
    <dbReference type="NCBI Taxonomy" id="2212470"/>
    <lineage>
        <taxon>Bacteria</taxon>
        <taxon>Candidatus Eiseniibacteriota</taxon>
    </lineage>
</organism>
<name>A0ABV6YMG3_UNCEI</name>
<evidence type="ECO:0000313" key="1">
    <source>
        <dbReference type="EMBL" id="MFC1573527.1"/>
    </source>
</evidence>
<reference evidence="1 2" key="1">
    <citation type="submission" date="2024-09" db="EMBL/GenBank/DDBJ databases">
        <authorList>
            <person name="D'Angelo T."/>
        </authorList>
    </citation>
    <scope>NUCLEOTIDE SEQUENCE [LARGE SCALE GENOMIC DNA]</scope>
    <source>
        <strain evidence="1">SAG AM-320-E07</strain>
    </source>
</reference>
<sequence length="215" mass="23626">MNTSQITRRSETLVLLFRVCFCVAFTAILLLPMAFVSAGEAFDPALGPPPGSYRILSEDGEVSLPFELFRGDIRFLGEMNGKEVRMLIDNGFIWDQLLFFGSPRVDSLGMVHDGEVHVGGSGEGDVVPSLSASGITISFPGVEFTDQTAIITPHSTGRMWWGAEGQVSATFFKHFVVAFDFNRKQMTLVRPEEFIYEGDGVEIPMIPLPNGAWAL</sequence>
<accession>A0ABV6YMG3</accession>
<evidence type="ECO:0000313" key="2">
    <source>
        <dbReference type="Proteomes" id="UP001593833"/>
    </source>
</evidence>
<feature type="non-terminal residue" evidence="1">
    <location>
        <position position="215"/>
    </location>
</feature>
<protein>
    <submittedName>
        <fullName evidence="1">Uncharacterized protein</fullName>
    </submittedName>
</protein>
<proteinExistence type="predicted"/>
<keyword evidence="2" id="KW-1185">Reference proteome</keyword>
<gene>
    <name evidence="1" type="ORF">ACFL6M_08030</name>
</gene>
<comment type="caution">
    <text evidence="1">The sequence shown here is derived from an EMBL/GenBank/DDBJ whole genome shotgun (WGS) entry which is preliminary data.</text>
</comment>
<dbReference type="EMBL" id="JBHPKH010000202">
    <property type="protein sequence ID" value="MFC1573527.1"/>
    <property type="molecule type" value="Genomic_DNA"/>
</dbReference>